<dbReference type="Gene3D" id="3.40.850.10">
    <property type="entry name" value="Kinesin motor domain"/>
    <property type="match status" value="1"/>
</dbReference>
<dbReference type="InterPro" id="IPR036961">
    <property type="entry name" value="Kinesin_motor_dom_sf"/>
</dbReference>
<dbReference type="GO" id="GO:0030951">
    <property type="term" value="P:establishment or maintenance of microtubule cytoskeleton polarity"/>
    <property type="evidence" value="ECO:0007669"/>
    <property type="project" value="UniProtKB-ARBA"/>
</dbReference>
<keyword evidence="2" id="KW-0963">Cytoplasm</keyword>
<comment type="similarity">
    <text evidence="9 10">Belongs to the TRAFAC class myosin-kinesin ATPase superfamily. Kinesin family.</text>
</comment>
<feature type="domain" description="Kinesin motor" evidence="12">
    <location>
        <begin position="8"/>
        <end position="314"/>
    </location>
</feature>
<dbReference type="CDD" id="cd01369">
    <property type="entry name" value="KISc_KHC_KIF5"/>
    <property type="match status" value="1"/>
</dbReference>
<feature type="binding site" evidence="9">
    <location>
        <begin position="85"/>
        <end position="92"/>
    </location>
    <ligand>
        <name>ATP</name>
        <dbReference type="ChEBI" id="CHEBI:30616"/>
    </ligand>
</feature>
<dbReference type="SMART" id="SM00129">
    <property type="entry name" value="KISc"/>
    <property type="match status" value="1"/>
</dbReference>
<dbReference type="CDD" id="cd23649">
    <property type="entry name" value="Khc_CBD_cc"/>
    <property type="match status" value="1"/>
</dbReference>
<evidence type="ECO:0000256" key="2">
    <source>
        <dbReference type="ARBA" id="ARBA00022490"/>
    </source>
</evidence>
<keyword evidence="6 11" id="KW-0175">Coiled coil</keyword>
<evidence type="ECO:0000256" key="4">
    <source>
        <dbReference type="ARBA" id="ARBA00022741"/>
    </source>
</evidence>
<feature type="coiled-coil region" evidence="11">
    <location>
        <begin position="588"/>
        <end position="854"/>
    </location>
</feature>
<dbReference type="Ensembl" id="ENSCCRT00010111831.1">
    <property type="protein sequence ID" value="ENSCCRP00010100753.1"/>
    <property type="gene ID" value="ENSCCRG00010043696.1"/>
</dbReference>
<keyword evidence="14" id="KW-1185">Reference proteome</keyword>
<evidence type="ECO:0000256" key="7">
    <source>
        <dbReference type="ARBA" id="ARBA00023175"/>
    </source>
</evidence>
<dbReference type="GO" id="GO:0005874">
    <property type="term" value="C:microtubule"/>
    <property type="evidence" value="ECO:0007669"/>
    <property type="project" value="UniProtKB-KW"/>
</dbReference>
<evidence type="ECO:0000256" key="8">
    <source>
        <dbReference type="ARBA" id="ARBA00023212"/>
    </source>
</evidence>
<dbReference type="InterPro" id="IPR059182">
    <property type="entry name" value="Khc_C"/>
</dbReference>
<evidence type="ECO:0000256" key="5">
    <source>
        <dbReference type="ARBA" id="ARBA00022840"/>
    </source>
</evidence>
<dbReference type="GO" id="GO:0005524">
    <property type="term" value="F:ATP binding"/>
    <property type="evidence" value="ECO:0007669"/>
    <property type="project" value="UniProtKB-UniRule"/>
</dbReference>
<protein>
    <recommendedName>
        <fullName evidence="10">Kinesin-like protein</fullName>
    </recommendedName>
</protein>
<evidence type="ECO:0000313" key="14">
    <source>
        <dbReference type="Proteomes" id="UP000694427"/>
    </source>
</evidence>
<sequence length="927" mass="105110">MADPAECTIKVMCRFRPLNSSEVTRGDKYIPKFQGEDSVVIGGKPYVFDRVFQSNTSQEQVYTACAQQIVKDVLGGYNGTIFAYGQTSSGKTHTMEGNLHDTDGMGIIPRIVQDIFNYIYSMDENLEFHIKVNLCLFSKTNLSVHEDKNRVPYVKGCTERFVSSPEEVMDTIDEGKSNRHVAVTNMNEHSSRSHSIFLINVKQENTQTEQKLSGKLYLVDLAGSEKVSKTGAEGAVLDEAKNINKSLSSLGNVISALAEGSTYVPYRDSKMTRILQDSLGGNCRTTIVICCSPSSYNDAETKSTLMFGQRAKTIKNTVILNVELTAEQWKKKYEREKERNKSLRNTITWLENELNRWRNGETVPAEEQFDKEKINAEVLALDNTINNDKFASTPSMPPMPGMLGAGLNDVEKEKCEVELAKLFKQLDDKDEEINQQSQLVEKLKQQMLDQEELLASSRRDHDNLQSELTRLQLENDASKEEVKEVLQALEELAVNYDQKSQEVEDKTKEFEALSEELGQKSSTLASIDSELQKLKEMANHQKKRVTEMMSSLLKDLTEIGIAVGNNDIKQHEGSGLIDEEFTVARLYISKMKSEVKSMVKRCKQLENTQSESNKTLDETEKELAACQLRISQHEAKIKSLTEYLQNVEHKKRQLEEDVDSLNEELVKISAVEKQIHSHREAHQKQISSLRDELETKEKLITDLQEYDTHISVDIKQFHMMQDRREQARQDLKGLEETVAKELQTLHNLRKLFVQDLATRVKKSAEMDSDETGGSAAQKQKISFLENNLEQLTKVHKQLVRDNADLRCELPKLEKRLRATAERVKALESALKEAKENAARDRKRYQTEVDRIKEAVRAKNMARRGHSAQIAKPIRPGQQPVASPTHPSVVRGGGGVLYQNSQPMPIRGGGAKQEKRFVQFKKESVAFV</sequence>
<keyword evidence="8" id="KW-0206">Cytoskeleton</keyword>
<dbReference type="InterPro" id="IPR019821">
    <property type="entry name" value="Kinesin_motor_CS"/>
</dbReference>
<evidence type="ECO:0000256" key="9">
    <source>
        <dbReference type="PROSITE-ProRule" id="PRU00283"/>
    </source>
</evidence>
<dbReference type="GO" id="GO:0098957">
    <property type="term" value="P:anterograde axonal transport of mitochondrion"/>
    <property type="evidence" value="ECO:0007669"/>
    <property type="project" value="UniProtKB-ARBA"/>
</dbReference>
<keyword evidence="4 9" id="KW-0547">Nucleotide-binding</keyword>
<dbReference type="GO" id="GO:0003777">
    <property type="term" value="F:microtubule motor activity"/>
    <property type="evidence" value="ECO:0007669"/>
    <property type="project" value="InterPro"/>
</dbReference>
<dbReference type="SUPFAM" id="SSF52540">
    <property type="entry name" value="P-loop containing nucleoside triphosphate hydrolases"/>
    <property type="match status" value="1"/>
</dbReference>
<accession>A0A8C1P1X5</accession>
<dbReference type="InterPro" id="IPR027640">
    <property type="entry name" value="Kinesin-like_fam"/>
</dbReference>
<feature type="coiled-coil region" evidence="11">
    <location>
        <begin position="412"/>
        <end position="544"/>
    </location>
</feature>
<dbReference type="FunFam" id="3.40.850.10:FF:000067">
    <property type="entry name" value="Kinesin-like protein"/>
    <property type="match status" value="1"/>
</dbReference>
<evidence type="ECO:0000256" key="6">
    <source>
        <dbReference type="ARBA" id="ARBA00023054"/>
    </source>
</evidence>
<keyword evidence="5 9" id="KW-0067">ATP-binding</keyword>
<evidence type="ECO:0000256" key="11">
    <source>
        <dbReference type="SAM" id="Coils"/>
    </source>
</evidence>
<dbReference type="PANTHER" id="PTHR47968">
    <property type="entry name" value="CENTROMERE PROTEIN E"/>
    <property type="match status" value="1"/>
</dbReference>
<dbReference type="GO" id="GO:1904115">
    <property type="term" value="C:axon cytoplasm"/>
    <property type="evidence" value="ECO:0007669"/>
    <property type="project" value="GOC"/>
</dbReference>
<dbReference type="GO" id="GO:0007292">
    <property type="term" value="P:female gamete generation"/>
    <property type="evidence" value="ECO:0007669"/>
    <property type="project" value="UniProtKB-ARBA"/>
</dbReference>
<keyword evidence="3 10" id="KW-0493">Microtubule</keyword>
<dbReference type="AlphaFoldDB" id="A0A8C1P1X5"/>
<dbReference type="Pfam" id="PF00225">
    <property type="entry name" value="Kinesin"/>
    <property type="match status" value="1"/>
</dbReference>
<reference evidence="13" key="2">
    <citation type="submission" date="2025-09" db="UniProtKB">
        <authorList>
            <consortium name="Ensembl"/>
        </authorList>
    </citation>
    <scope>IDENTIFICATION</scope>
</reference>
<dbReference type="PROSITE" id="PS50067">
    <property type="entry name" value="KINESIN_MOTOR_2"/>
    <property type="match status" value="1"/>
</dbReference>
<name>A0A8C1P1X5_CYPCA</name>
<dbReference type="GO" id="GO:0032991">
    <property type="term" value="C:protein-containing complex"/>
    <property type="evidence" value="ECO:0007669"/>
    <property type="project" value="UniProtKB-ARBA"/>
</dbReference>
<evidence type="ECO:0000256" key="10">
    <source>
        <dbReference type="RuleBase" id="RU000394"/>
    </source>
</evidence>
<dbReference type="GO" id="GO:0048489">
    <property type="term" value="P:synaptic vesicle transport"/>
    <property type="evidence" value="ECO:0007669"/>
    <property type="project" value="UniProtKB-ARBA"/>
</dbReference>
<dbReference type="GO" id="GO:0048731">
    <property type="term" value="P:system development"/>
    <property type="evidence" value="ECO:0007669"/>
    <property type="project" value="UniProtKB-ARBA"/>
</dbReference>
<dbReference type="GO" id="GO:0008017">
    <property type="term" value="F:microtubule binding"/>
    <property type="evidence" value="ECO:0007669"/>
    <property type="project" value="InterPro"/>
</dbReference>
<dbReference type="Gene3D" id="6.10.250.1590">
    <property type="match status" value="1"/>
</dbReference>
<dbReference type="GO" id="GO:0007097">
    <property type="term" value="P:nuclear migration"/>
    <property type="evidence" value="ECO:0007669"/>
    <property type="project" value="UniProtKB-ARBA"/>
</dbReference>
<dbReference type="InterPro" id="IPR027417">
    <property type="entry name" value="P-loop_NTPase"/>
</dbReference>
<reference evidence="13" key="1">
    <citation type="submission" date="2025-08" db="UniProtKB">
        <authorList>
            <consortium name="Ensembl"/>
        </authorList>
    </citation>
    <scope>IDENTIFICATION</scope>
</reference>
<evidence type="ECO:0000256" key="1">
    <source>
        <dbReference type="ARBA" id="ARBA00004245"/>
    </source>
</evidence>
<evidence type="ECO:0000259" key="12">
    <source>
        <dbReference type="PROSITE" id="PS50067"/>
    </source>
</evidence>
<feature type="coiled-coil region" evidence="11">
    <location>
        <begin position="319"/>
        <end position="353"/>
    </location>
</feature>
<organism evidence="13 14">
    <name type="scientific">Cyprinus carpio</name>
    <name type="common">Common carp</name>
    <dbReference type="NCBI Taxonomy" id="7962"/>
    <lineage>
        <taxon>Eukaryota</taxon>
        <taxon>Metazoa</taxon>
        <taxon>Chordata</taxon>
        <taxon>Craniata</taxon>
        <taxon>Vertebrata</taxon>
        <taxon>Euteleostomi</taxon>
        <taxon>Actinopterygii</taxon>
        <taxon>Neopterygii</taxon>
        <taxon>Teleostei</taxon>
        <taxon>Ostariophysi</taxon>
        <taxon>Cypriniformes</taxon>
        <taxon>Cyprinidae</taxon>
        <taxon>Cyprininae</taxon>
        <taxon>Cyprinus</taxon>
    </lineage>
</organism>
<dbReference type="InterPro" id="IPR001752">
    <property type="entry name" value="Kinesin_motor_dom"/>
</dbReference>
<evidence type="ECO:0000256" key="3">
    <source>
        <dbReference type="ARBA" id="ARBA00022701"/>
    </source>
</evidence>
<dbReference type="PROSITE" id="PS00411">
    <property type="entry name" value="KINESIN_MOTOR_1"/>
    <property type="match status" value="1"/>
</dbReference>
<dbReference type="Proteomes" id="UP000694427">
    <property type="component" value="Unplaced"/>
</dbReference>
<dbReference type="PANTHER" id="PTHR47968:SF68">
    <property type="entry name" value="KINESIN-LIKE PROTEIN"/>
    <property type="match status" value="1"/>
</dbReference>
<proteinExistence type="inferred from homology"/>
<comment type="subcellular location">
    <subcellularLocation>
        <location evidence="1">Cytoplasm</location>
        <location evidence="1">Cytoskeleton</location>
    </subcellularLocation>
</comment>
<evidence type="ECO:0000313" key="13">
    <source>
        <dbReference type="Ensembl" id="ENSCCRP00010100753.1"/>
    </source>
</evidence>
<keyword evidence="7 9" id="KW-0505">Motor protein</keyword>
<dbReference type="PRINTS" id="PR00380">
    <property type="entry name" value="KINESINHEAVY"/>
</dbReference>